<dbReference type="SMART" id="SM00260">
    <property type="entry name" value="CheW"/>
    <property type="match status" value="3"/>
</dbReference>
<evidence type="ECO:0000313" key="5">
    <source>
        <dbReference type="EMBL" id="MBJ7551851.1"/>
    </source>
</evidence>
<feature type="domain" description="CheW-like" evidence="4">
    <location>
        <begin position="191"/>
        <end position="339"/>
    </location>
</feature>
<sequence>MTNAMLADFGNESIEESLNQYVTFFIGKERYAFPMSDVVEIIRVPGMVDVPLTSSALLGLANLRGHVLPVLDLRGILCLNAVEQTDSSRILVVNVGSNVGLMVDRVSRVIGVADQDIQNAQSIKSSIDAELLQGVIQSNDGQGFIQILLPKQCVEIQFQDIVADATQIGNLDNSATSITAHLADEDAEADLDMLVSFNVDEQEYAFHLESVQEIVRLPDDISKVPNVDSHVLGLINLRERVLPLISLRSLFGMYDCDDHDDQRILVVNLSNSRHRSNCVGLVVDGVKEVLRVTTKDQGDVPKLLNTQNCDDIEKICRLENGKRLVSVLRPESLLQYPSVQRAFEETQQEEQLMDKSEAHIELDSDTEQMVVFKLSDQEYGISIEDVQEITRIPDKLDKVPKTASFIDGMVNLRGTILPVVDMRTRFDMERTESTDRQRILVVTIDAIKTGFVVDSVSEVLRLSKRQIEDAPPLSDDQNRMLGKVVNLSQNNRIIQILSARELLNSDEQHIVAGQME</sequence>
<dbReference type="EMBL" id="JAEMUH010000013">
    <property type="protein sequence ID" value="MBJ7551851.1"/>
    <property type="molecule type" value="Genomic_DNA"/>
</dbReference>
<dbReference type="Proteomes" id="UP000598488">
    <property type="component" value="Unassembled WGS sequence"/>
</dbReference>
<evidence type="ECO:0000313" key="6">
    <source>
        <dbReference type="Proteomes" id="UP000598488"/>
    </source>
</evidence>
<dbReference type="SUPFAM" id="SSF50341">
    <property type="entry name" value="CheW-like"/>
    <property type="match status" value="3"/>
</dbReference>
<dbReference type="Gene3D" id="2.30.30.40">
    <property type="entry name" value="SH3 Domains"/>
    <property type="match status" value="3"/>
</dbReference>
<dbReference type="PROSITE" id="PS50851">
    <property type="entry name" value="CHEW"/>
    <property type="match status" value="3"/>
</dbReference>
<feature type="domain" description="CheW-like" evidence="4">
    <location>
        <begin position="18"/>
        <end position="158"/>
    </location>
</feature>
<dbReference type="PANTHER" id="PTHR22617:SF45">
    <property type="entry name" value="CHEMOTAXIS PROTEIN CHEW"/>
    <property type="match status" value="1"/>
</dbReference>
<dbReference type="InterPro" id="IPR036061">
    <property type="entry name" value="CheW-like_dom_sf"/>
</dbReference>
<feature type="domain" description="CheW-like" evidence="4">
    <location>
        <begin position="366"/>
        <end position="508"/>
    </location>
</feature>
<gene>
    <name evidence="5" type="ORF">JHD44_14235</name>
</gene>
<name>A0ABS0ZDV2_9GAMM</name>
<evidence type="ECO:0000256" key="1">
    <source>
        <dbReference type="ARBA" id="ARBA00004496"/>
    </source>
</evidence>
<comment type="subcellular location">
    <subcellularLocation>
        <location evidence="1">Cytoplasm</location>
    </subcellularLocation>
</comment>
<evidence type="ECO:0000259" key="4">
    <source>
        <dbReference type="PROSITE" id="PS50851"/>
    </source>
</evidence>
<comment type="caution">
    <text evidence="5">The sequence shown here is derived from an EMBL/GenBank/DDBJ whole genome shotgun (WGS) entry which is preliminary data.</text>
</comment>
<accession>A0ABS0ZDV2</accession>
<keyword evidence="3" id="KW-0963">Cytoplasm</keyword>
<dbReference type="RefSeq" id="WP_199463434.1">
    <property type="nucleotide sequence ID" value="NZ_JAEMUH010000013.1"/>
</dbReference>
<evidence type="ECO:0000256" key="3">
    <source>
        <dbReference type="ARBA" id="ARBA00022490"/>
    </source>
</evidence>
<reference evidence="5 6" key="1">
    <citation type="submission" date="2020-12" db="EMBL/GenBank/DDBJ databases">
        <title>Comparative genome analysis of fungal antagonists Marinomonas ostreistagni 398 and M. spartinae 468.</title>
        <authorList>
            <person name="Fields J.L."/>
            <person name="Mavrodi O.V."/>
            <person name="Biber P.D."/>
            <person name="Indest K.J."/>
            <person name="Mavrodi D.V."/>
        </authorList>
    </citation>
    <scope>NUCLEOTIDE SEQUENCE [LARGE SCALE GENOMIC DNA]</scope>
    <source>
        <strain evidence="5 6">USM7</strain>
    </source>
</reference>
<organism evidence="5 6">
    <name type="scientific">Marinomonas ostreistagni</name>
    <dbReference type="NCBI Taxonomy" id="359209"/>
    <lineage>
        <taxon>Bacteria</taxon>
        <taxon>Pseudomonadati</taxon>
        <taxon>Pseudomonadota</taxon>
        <taxon>Gammaproteobacteria</taxon>
        <taxon>Oceanospirillales</taxon>
        <taxon>Oceanospirillaceae</taxon>
        <taxon>Marinomonas</taxon>
    </lineage>
</organism>
<dbReference type="InterPro" id="IPR002545">
    <property type="entry name" value="CheW-lke_dom"/>
</dbReference>
<dbReference type="Pfam" id="PF01584">
    <property type="entry name" value="CheW"/>
    <property type="match status" value="3"/>
</dbReference>
<proteinExistence type="predicted"/>
<dbReference type="Gene3D" id="2.40.50.180">
    <property type="entry name" value="CheA-289, Domain 4"/>
    <property type="match status" value="3"/>
</dbReference>
<keyword evidence="6" id="KW-1185">Reference proteome</keyword>
<protein>
    <recommendedName>
        <fullName evidence="2">Chemotaxis protein CheW</fullName>
    </recommendedName>
</protein>
<evidence type="ECO:0000256" key="2">
    <source>
        <dbReference type="ARBA" id="ARBA00021483"/>
    </source>
</evidence>
<dbReference type="InterPro" id="IPR039315">
    <property type="entry name" value="CheW"/>
</dbReference>
<dbReference type="PANTHER" id="PTHR22617">
    <property type="entry name" value="CHEMOTAXIS SENSOR HISTIDINE KINASE-RELATED"/>
    <property type="match status" value="1"/>
</dbReference>